<dbReference type="EMBL" id="NKXS01000325">
    <property type="protein sequence ID" value="PIN25003.1"/>
    <property type="molecule type" value="Genomic_DNA"/>
</dbReference>
<reference evidence="3" key="1">
    <citation type="journal article" date="2018" name="Gigascience">
        <title>Genome assembly of the Pink Ipe (Handroanthus impetiginosus, Bignoniaceae), a highly valued, ecologically keystone Neotropical timber forest tree.</title>
        <authorList>
            <person name="Silva-Junior O.B."/>
            <person name="Grattapaglia D."/>
            <person name="Novaes E."/>
            <person name="Collevatti R.G."/>
        </authorList>
    </citation>
    <scope>NUCLEOTIDE SEQUENCE [LARGE SCALE GENOMIC DNA]</scope>
    <source>
        <strain evidence="3">cv. UFG-1</strain>
    </source>
</reference>
<name>A0A2G9I5G4_9LAMI</name>
<organism evidence="2 3">
    <name type="scientific">Handroanthus impetiginosus</name>
    <dbReference type="NCBI Taxonomy" id="429701"/>
    <lineage>
        <taxon>Eukaryota</taxon>
        <taxon>Viridiplantae</taxon>
        <taxon>Streptophyta</taxon>
        <taxon>Embryophyta</taxon>
        <taxon>Tracheophyta</taxon>
        <taxon>Spermatophyta</taxon>
        <taxon>Magnoliopsida</taxon>
        <taxon>eudicotyledons</taxon>
        <taxon>Gunneridae</taxon>
        <taxon>Pentapetalae</taxon>
        <taxon>asterids</taxon>
        <taxon>lamiids</taxon>
        <taxon>Lamiales</taxon>
        <taxon>Bignoniaceae</taxon>
        <taxon>Crescentiina</taxon>
        <taxon>Tabebuia alliance</taxon>
        <taxon>Handroanthus</taxon>
    </lineage>
</organism>
<dbReference type="AlphaFoldDB" id="A0A2G9I5G4"/>
<dbReference type="Proteomes" id="UP000231279">
    <property type="component" value="Unassembled WGS sequence"/>
</dbReference>
<protein>
    <submittedName>
        <fullName evidence="2">Uncharacterized protein</fullName>
    </submittedName>
</protein>
<dbReference type="STRING" id="429701.A0A2G9I5G4"/>
<dbReference type="InterPro" id="IPR044661">
    <property type="entry name" value="MED15a/b/c-like"/>
</dbReference>
<comment type="caution">
    <text evidence="2">The sequence shown here is derived from an EMBL/GenBank/DDBJ whole genome shotgun (WGS) entry which is preliminary data.</text>
</comment>
<gene>
    <name evidence="2" type="ORF">CDL12_02265</name>
</gene>
<dbReference type="PANTHER" id="PTHR33137:SF4">
    <property type="entry name" value="MEDIATOR OF RNA POLYMERASE II TRANSCRIPTION SUBUNIT 15A-RELATED"/>
    <property type="match status" value="1"/>
</dbReference>
<feature type="compositionally biased region" description="Polar residues" evidence="1">
    <location>
        <begin position="195"/>
        <end position="204"/>
    </location>
</feature>
<feature type="compositionally biased region" description="Low complexity" evidence="1">
    <location>
        <begin position="279"/>
        <end position="305"/>
    </location>
</feature>
<dbReference type="OrthoDB" id="1896842at2759"/>
<keyword evidence="3" id="KW-1185">Reference proteome</keyword>
<accession>A0A2G9I5G4</accession>
<dbReference type="GO" id="GO:0031490">
    <property type="term" value="F:chromatin DNA binding"/>
    <property type="evidence" value="ECO:0007669"/>
    <property type="project" value="InterPro"/>
</dbReference>
<dbReference type="GO" id="GO:0003713">
    <property type="term" value="F:transcription coactivator activity"/>
    <property type="evidence" value="ECO:0007669"/>
    <property type="project" value="InterPro"/>
</dbReference>
<dbReference type="PANTHER" id="PTHR33137">
    <property type="entry name" value="MEDIATOR OF RNA POLYMERASE II TRANSCRIPTION SUBUNIT 15A-RELATED"/>
    <property type="match status" value="1"/>
</dbReference>
<feature type="region of interest" description="Disordered" evidence="1">
    <location>
        <begin position="195"/>
        <end position="331"/>
    </location>
</feature>
<evidence type="ECO:0000256" key="1">
    <source>
        <dbReference type="SAM" id="MobiDB-lite"/>
    </source>
</evidence>
<feature type="compositionally biased region" description="Polar residues" evidence="1">
    <location>
        <begin position="212"/>
        <end position="225"/>
    </location>
</feature>
<proteinExistence type="predicted"/>
<evidence type="ECO:0000313" key="2">
    <source>
        <dbReference type="EMBL" id="PIN25003.1"/>
    </source>
</evidence>
<sequence length="612" mass="68269">MRQWATDAATVNRCEKTFASAEKILKILNSSKPDLLQWRKDKAVQMMYNVVMSLREIRESNSVHLKKTQQVGASISHLEAPQTQQRENSLQFNNISASLHQSLRQGVALNPSSIVNSHQFSLMKSTPQHQWTPQGSVVSSPHKVSQICSDQRGLRMLLNPMDGSGQYDSLGTSQTTVTLPANIFNSSDYAVSPIAQPSVSVSPNKRQKMKQPVQQRTENNKQQMLQKRGEDMKLRRLVGFNQKGSPLPPPSSSSPYAASPQNSQQSSQQHEMKDLTSKLSKSATPSLSFSSSALPSPLTPLTPSSMPVDYTKSPSAAPAQLPSQETSQHQFVNEPCLHKESTYPPGDKQSPSDNGDAVKRLVEVVKSMSSKALNAALQDIDAVTNLTDREAVHRLPKKFVFQDLADDISRDDNGYFSNNNSMMSRMKRQHDAVTLNDSIRETEYHARDRIKRMEKEPNDHLLQEIEEINQKLIETVVDVSGRESDAGTLIRCSYIPVGISREIKKSSTSEQMFPNLLLDLVVASDYPNSSPTVLETMPRGCSDGEEGRCLWMKAKIKFTLSLRKYSQPIKLKEMAETWNACAREVFREFAEQMGGGDFSSKYGKWENCVVAA</sequence>
<evidence type="ECO:0000313" key="3">
    <source>
        <dbReference type="Proteomes" id="UP000231279"/>
    </source>
</evidence>
<feature type="compositionally biased region" description="Low complexity" evidence="1">
    <location>
        <begin position="253"/>
        <end position="269"/>
    </location>
</feature>
<feature type="compositionally biased region" description="Polar residues" evidence="1">
    <location>
        <begin position="321"/>
        <end position="331"/>
    </location>
</feature>